<evidence type="ECO:0000256" key="5">
    <source>
        <dbReference type="ARBA" id="ARBA00023242"/>
    </source>
</evidence>
<dbReference type="OrthoDB" id="28335at2759"/>
<dbReference type="InterPro" id="IPR045127">
    <property type="entry name" value="TAF11-like"/>
</dbReference>
<keyword evidence="8" id="KW-1185">Reference proteome</keyword>
<dbReference type="PANTHER" id="PTHR13218">
    <property type="entry name" value="TRANSCRIPTION INITIATION FACTOR TFIID SUBUNIT 11-RELATED"/>
    <property type="match status" value="1"/>
</dbReference>
<evidence type="ECO:0000313" key="7">
    <source>
        <dbReference type="EMBL" id="RKP12939.1"/>
    </source>
</evidence>
<comment type="similarity">
    <text evidence="2">Belongs to the TAF11 family.</text>
</comment>
<evidence type="ECO:0000259" key="6">
    <source>
        <dbReference type="Pfam" id="PF04719"/>
    </source>
</evidence>
<dbReference type="AlphaFoldDB" id="A0A4V1IY11"/>
<evidence type="ECO:0000256" key="1">
    <source>
        <dbReference type="ARBA" id="ARBA00004123"/>
    </source>
</evidence>
<keyword evidence="4" id="KW-0804">Transcription</keyword>
<sequence>MVLLSFDHVIRALLDQFNPEQRKRYEVYRSTVLSKKHIKQLMAPAFTGQVKTEFAVVVAGMAKVFVGEIIELARRVQTQWGDREGQPLRPEHLREAYILYQEQQGKMPRGTGDGSKRPLFR</sequence>
<evidence type="ECO:0000256" key="3">
    <source>
        <dbReference type="ARBA" id="ARBA00023015"/>
    </source>
</evidence>
<evidence type="ECO:0000256" key="4">
    <source>
        <dbReference type="ARBA" id="ARBA00023163"/>
    </source>
</evidence>
<dbReference type="GO" id="GO:0051123">
    <property type="term" value="P:RNA polymerase II preinitiation complex assembly"/>
    <property type="evidence" value="ECO:0007669"/>
    <property type="project" value="InterPro"/>
</dbReference>
<dbReference type="EMBL" id="KZ988156">
    <property type="protein sequence ID" value="RKP12939.1"/>
    <property type="molecule type" value="Genomic_DNA"/>
</dbReference>
<proteinExistence type="inferred from homology"/>
<evidence type="ECO:0000256" key="2">
    <source>
        <dbReference type="ARBA" id="ARBA00009788"/>
    </source>
</evidence>
<dbReference type="PANTHER" id="PTHR13218:SF8">
    <property type="entry name" value="TRANSCRIPTION INITIATION FACTOR TFIID SUBUNIT 11"/>
    <property type="match status" value="1"/>
</dbReference>
<organism evidence="7 8">
    <name type="scientific">Piptocephalis cylindrospora</name>
    <dbReference type="NCBI Taxonomy" id="1907219"/>
    <lineage>
        <taxon>Eukaryota</taxon>
        <taxon>Fungi</taxon>
        <taxon>Fungi incertae sedis</taxon>
        <taxon>Zoopagomycota</taxon>
        <taxon>Zoopagomycotina</taxon>
        <taxon>Zoopagomycetes</taxon>
        <taxon>Zoopagales</taxon>
        <taxon>Piptocephalidaceae</taxon>
        <taxon>Piptocephalis</taxon>
    </lineage>
</organism>
<evidence type="ECO:0000313" key="8">
    <source>
        <dbReference type="Proteomes" id="UP000267251"/>
    </source>
</evidence>
<name>A0A4V1IY11_9FUNG</name>
<dbReference type="GO" id="GO:0005669">
    <property type="term" value="C:transcription factor TFIID complex"/>
    <property type="evidence" value="ECO:0007669"/>
    <property type="project" value="InterPro"/>
</dbReference>
<dbReference type="InterPro" id="IPR009072">
    <property type="entry name" value="Histone-fold"/>
</dbReference>
<dbReference type="GO" id="GO:0016251">
    <property type="term" value="F:RNA polymerase II general transcription initiation factor activity"/>
    <property type="evidence" value="ECO:0007669"/>
    <property type="project" value="TreeGrafter"/>
</dbReference>
<dbReference type="Pfam" id="PF04719">
    <property type="entry name" value="TAFII28"/>
    <property type="match status" value="1"/>
</dbReference>
<keyword evidence="3" id="KW-0805">Transcription regulation</keyword>
<gene>
    <name evidence="7" type="ORF">BJ684DRAFT_10784</name>
</gene>
<comment type="subcellular location">
    <subcellularLocation>
        <location evidence="1">Nucleus</location>
    </subcellularLocation>
</comment>
<dbReference type="SUPFAM" id="SSF47113">
    <property type="entry name" value="Histone-fold"/>
    <property type="match status" value="1"/>
</dbReference>
<accession>A0A4V1IY11</accession>
<dbReference type="InterPro" id="IPR006809">
    <property type="entry name" value="TAFII28_dom"/>
</dbReference>
<dbReference type="CDD" id="cd08048">
    <property type="entry name" value="HFD_TAF11"/>
    <property type="match status" value="1"/>
</dbReference>
<dbReference type="Gene3D" id="1.10.20.10">
    <property type="entry name" value="Histone, subunit A"/>
    <property type="match status" value="1"/>
</dbReference>
<protein>
    <submittedName>
        <fullName evidence="7">HTAFII28-like protein conserved region-domain-containing protein</fullName>
    </submittedName>
</protein>
<keyword evidence="5" id="KW-0539">Nucleus</keyword>
<reference evidence="8" key="1">
    <citation type="journal article" date="2018" name="Nat. Microbiol.">
        <title>Leveraging single-cell genomics to expand the fungal tree of life.</title>
        <authorList>
            <person name="Ahrendt S.R."/>
            <person name="Quandt C.A."/>
            <person name="Ciobanu D."/>
            <person name="Clum A."/>
            <person name="Salamov A."/>
            <person name="Andreopoulos B."/>
            <person name="Cheng J.F."/>
            <person name="Woyke T."/>
            <person name="Pelin A."/>
            <person name="Henrissat B."/>
            <person name="Reynolds N.K."/>
            <person name="Benny G.L."/>
            <person name="Smith M.E."/>
            <person name="James T.Y."/>
            <person name="Grigoriev I.V."/>
        </authorList>
    </citation>
    <scope>NUCLEOTIDE SEQUENCE [LARGE SCALE GENOMIC DNA]</scope>
</reference>
<dbReference type="GO" id="GO:0046982">
    <property type="term" value="F:protein heterodimerization activity"/>
    <property type="evidence" value="ECO:0007669"/>
    <property type="project" value="InterPro"/>
</dbReference>
<dbReference type="Proteomes" id="UP000267251">
    <property type="component" value="Unassembled WGS sequence"/>
</dbReference>
<feature type="domain" description="TAFII28-like protein" evidence="6">
    <location>
        <begin position="13"/>
        <end position="97"/>
    </location>
</feature>